<accession>A0A2G3PGM4</accession>
<keyword evidence="2" id="KW-0560">Oxidoreductase</keyword>
<dbReference type="InterPro" id="IPR046373">
    <property type="entry name" value="Acyl-CoA_Oxase/DH_mid-dom_sf"/>
</dbReference>
<dbReference type="Pfam" id="PF08028">
    <property type="entry name" value="Acyl-CoA_dh_2"/>
    <property type="match status" value="1"/>
</dbReference>
<proteinExistence type="inferred from homology"/>
<dbReference type="EMBL" id="PEBD01000010">
    <property type="protein sequence ID" value="PHV64967.1"/>
    <property type="molecule type" value="Genomic_DNA"/>
</dbReference>
<name>A0A2G3PGM4_WILMA</name>
<protein>
    <submittedName>
        <fullName evidence="7">SfnB family sulfur acquisition oxidoreductase</fullName>
    </submittedName>
</protein>
<dbReference type="Pfam" id="PF02770">
    <property type="entry name" value="Acyl-CoA_dh_M"/>
    <property type="match status" value="1"/>
</dbReference>
<evidence type="ECO:0000256" key="1">
    <source>
        <dbReference type="ARBA" id="ARBA00022630"/>
    </source>
</evidence>
<dbReference type="GO" id="GO:0005737">
    <property type="term" value="C:cytoplasm"/>
    <property type="evidence" value="ECO:0007669"/>
    <property type="project" value="TreeGrafter"/>
</dbReference>
<reference evidence="7 8" key="1">
    <citation type="submission" date="2017-10" db="EMBL/GenBank/DDBJ databases">
        <title>The draft genome sequence of Williamsia sp. BULT 1.1 isolated from the semi-arid grassland soils from South Africa.</title>
        <authorList>
            <person name="Kabwe M.H."/>
            <person name="Govender N."/>
            <person name="Mutseka Lunga P."/>
            <person name="Vikram S."/>
            <person name="Makhalanyane T.P."/>
        </authorList>
    </citation>
    <scope>NUCLEOTIDE SEQUENCE [LARGE SCALE GENOMIC DNA]</scope>
    <source>
        <strain evidence="7 8">BULT 1.1</strain>
    </source>
</reference>
<evidence type="ECO:0000256" key="3">
    <source>
        <dbReference type="ARBA" id="ARBA00049661"/>
    </source>
</evidence>
<dbReference type="Proteomes" id="UP000225108">
    <property type="component" value="Unassembled WGS sequence"/>
</dbReference>
<dbReference type="PIRSF" id="PIRSF016578">
    <property type="entry name" value="HsaA"/>
    <property type="match status" value="1"/>
</dbReference>
<evidence type="ECO:0000259" key="5">
    <source>
        <dbReference type="Pfam" id="PF02771"/>
    </source>
</evidence>
<dbReference type="RefSeq" id="WP_099383403.1">
    <property type="nucleotide sequence ID" value="NZ_PEBD01000010.1"/>
</dbReference>
<dbReference type="InterPro" id="IPR013786">
    <property type="entry name" value="AcylCoA_DH/ox_N"/>
</dbReference>
<dbReference type="InterPro" id="IPR013107">
    <property type="entry name" value="Acyl-CoA_DH_C"/>
</dbReference>
<dbReference type="InterPro" id="IPR023922">
    <property type="entry name" value="S04_starv_induced_SfnB"/>
</dbReference>
<dbReference type="GO" id="GO:0033539">
    <property type="term" value="P:fatty acid beta-oxidation using acyl-CoA dehydrogenase"/>
    <property type="evidence" value="ECO:0007669"/>
    <property type="project" value="TreeGrafter"/>
</dbReference>
<dbReference type="SUPFAM" id="SSF56645">
    <property type="entry name" value="Acyl-CoA dehydrogenase NM domain-like"/>
    <property type="match status" value="1"/>
</dbReference>
<comment type="caution">
    <text evidence="7">The sequence shown here is derived from an EMBL/GenBank/DDBJ whole genome shotgun (WGS) entry which is preliminary data.</text>
</comment>
<evidence type="ECO:0000259" key="4">
    <source>
        <dbReference type="Pfam" id="PF02770"/>
    </source>
</evidence>
<dbReference type="GO" id="GO:0050660">
    <property type="term" value="F:flavin adenine dinucleotide binding"/>
    <property type="evidence" value="ECO:0007669"/>
    <property type="project" value="InterPro"/>
</dbReference>
<evidence type="ECO:0000313" key="8">
    <source>
        <dbReference type="Proteomes" id="UP000225108"/>
    </source>
</evidence>
<evidence type="ECO:0000313" key="7">
    <source>
        <dbReference type="EMBL" id="PHV64967.1"/>
    </source>
</evidence>
<evidence type="ECO:0000259" key="6">
    <source>
        <dbReference type="Pfam" id="PF08028"/>
    </source>
</evidence>
<dbReference type="InterPro" id="IPR037069">
    <property type="entry name" value="AcylCoA_DH/ox_N_sf"/>
</dbReference>
<keyword evidence="1" id="KW-0285">Flavoprotein</keyword>
<dbReference type="Gene3D" id="1.20.140.10">
    <property type="entry name" value="Butyryl-CoA Dehydrogenase, subunit A, domain 3"/>
    <property type="match status" value="1"/>
</dbReference>
<feature type="domain" description="Acyl-CoA dehydrogenase/oxidase N-terminal" evidence="5">
    <location>
        <begin position="23"/>
        <end position="114"/>
    </location>
</feature>
<dbReference type="Gene3D" id="2.40.110.10">
    <property type="entry name" value="Butyryl-CoA Dehydrogenase, subunit A, domain 2"/>
    <property type="match status" value="1"/>
</dbReference>
<feature type="domain" description="Acyl-CoA dehydrogenase C-terminal" evidence="6">
    <location>
        <begin position="247"/>
        <end position="382"/>
    </location>
</feature>
<dbReference type="GO" id="GO:0016712">
    <property type="term" value="F:oxidoreductase activity, acting on paired donors, with incorporation or reduction of molecular oxygen, reduced flavin or flavoprotein as one donor, and incorporation of one atom of oxygen"/>
    <property type="evidence" value="ECO:0007669"/>
    <property type="project" value="TreeGrafter"/>
</dbReference>
<dbReference type="Gene3D" id="1.10.540.10">
    <property type="entry name" value="Acyl-CoA dehydrogenase/oxidase, N-terminal domain"/>
    <property type="match status" value="1"/>
</dbReference>
<dbReference type="PANTHER" id="PTHR48083:SF19">
    <property type="entry name" value="FLAVIN-DEPENDENT MONOOXYGENASE, OXYGENASE SUBUNIT HSAA"/>
    <property type="match status" value="1"/>
</dbReference>
<dbReference type="InterPro" id="IPR050741">
    <property type="entry name" value="Acyl-CoA_dehydrogenase"/>
</dbReference>
<feature type="domain" description="Acyl-CoA oxidase/dehydrogenase middle" evidence="4">
    <location>
        <begin position="128"/>
        <end position="220"/>
    </location>
</feature>
<gene>
    <name evidence="7" type="ORF">CSW57_13940</name>
</gene>
<dbReference type="GO" id="GO:0003995">
    <property type="term" value="F:acyl-CoA dehydrogenase activity"/>
    <property type="evidence" value="ECO:0007669"/>
    <property type="project" value="TreeGrafter"/>
</dbReference>
<dbReference type="SUPFAM" id="SSF47203">
    <property type="entry name" value="Acyl-CoA dehydrogenase C-terminal domain-like"/>
    <property type="match status" value="1"/>
</dbReference>
<dbReference type="PANTHER" id="PTHR48083">
    <property type="entry name" value="MEDIUM-CHAIN SPECIFIC ACYL-COA DEHYDROGENASE, MITOCHONDRIAL-RELATED"/>
    <property type="match status" value="1"/>
</dbReference>
<dbReference type="InterPro" id="IPR036250">
    <property type="entry name" value="AcylCo_DH-like_C"/>
</dbReference>
<dbReference type="AlphaFoldDB" id="A0A2G3PGM4"/>
<dbReference type="InterPro" id="IPR006091">
    <property type="entry name" value="Acyl-CoA_Oxase/DH_mid-dom"/>
</dbReference>
<organism evidence="7 8">
    <name type="scientific">Williamsia marianensis</name>
    <dbReference type="NCBI Taxonomy" id="85044"/>
    <lineage>
        <taxon>Bacteria</taxon>
        <taxon>Bacillati</taxon>
        <taxon>Actinomycetota</taxon>
        <taxon>Actinomycetes</taxon>
        <taxon>Mycobacteriales</taxon>
        <taxon>Nocardiaceae</taxon>
        <taxon>Williamsia</taxon>
    </lineage>
</organism>
<dbReference type="NCBIfam" id="TIGR04022">
    <property type="entry name" value="sulfur_SfnB"/>
    <property type="match status" value="1"/>
</dbReference>
<evidence type="ECO:0000256" key="2">
    <source>
        <dbReference type="ARBA" id="ARBA00023002"/>
    </source>
</evidence>
<dbReference type="Pfam" id="PF02771">
    <property type="entry name" value="Acyl-CoA_dh_N"/>
    <property type="match status" value="1"/>
</dbReference>
<sequence>MSTAIASRIDTAEQALSVAHDLAAHFATGAVARDRDRKLPYREIDQLSASGLLAITVPSRFGGADLSPSIVAEVVRILATADPNIAQIPHSHFVYLNLLRLAADPPQQRDLFEAVLGGSRIANAQSERGGKTVADITTTVRADRGVLRLDGSKYYCTGSLYAHTLAVLARLDDPDHKTGLEEGEYVAFIPADAAGVRIVDDWNGLGQRTTGSGTITFEGVSLRRDQLVARARAVGAPAGYGAFAQLLHVAIDAGIARGSLSAATDFVRNRSRPWFEAGVDRAIDDPLVIQRVGELAVEVISAEATLKSAGEAVDATFVAEADATAERAAAASIAVATAKIVADRASNEVSSALFEVSGTRSAAADLGLDHFWRNARTHTLHDPVRWKYQHIGRSMLHDTPPPLHGVI</sequence>
<comment type="similarity">
    <text evidence="3">Belongs to the HpaH/HsaA monooxygenase family.</text>
</comment>
<dbReference type="InterPro" id="IPR009100">
    <property type="entry name" value="AcylCoA_DH/oxidase_NM_dom_sf"/>
</dbReference>